<dbReference type="GeneID" id="93434846"/>
<evidence type="ECO:0000313" key="4">
    <source>
        <dbReference type="EMBL" id="BAV39567.1"/>
    </source>
</evidence>
<dbReference type="GO" id="GO:0051701">
    <property type="term" value="P:biological process involved in interaction with host"/>
    <property type="evidence" value="ECO:0007669"/>
    <property type="project" value="TreeGrafter"/>
</dbReference>
<organism evidence="4 5">
    <name type="scientific">Mycobacterium ulcerans subsp. shinshuense</name>
    <dbReference type="NCBI Taxonomy" id="1124626"/>
    <lineage>
        <taxon>Bacteria</taxon>
        <taxon>Bacillati</taxon>
        <taxon>Actinomycetota</taxon>
        <taxon>Actinomycetes</taxon>
        <taxon>Mycobacteriales</taxon>
        <taxon>Mycobacteriaceae</taxon>
        <taxon>Mycobacterium</taxon>
        <taxon>Mycobacterium ulcerans group</taxon>
    </lineage>
</organism>
<dbReference type="GO" id="GO:0005576">
    <property type="term" value="C:extracellular region"/>
    <property type="evidence" value="ECO:0007669"/>
    <property type="project" value="TreeGrafter"/>
</dbReference>
<proteinExistence type="predicted"/>
<dbReference type="InterPro" id="IPR003399">
    <property type="entry name" value="Mce/MlaD"/>
</dbReference>
<keyword evidence="1" id="KW-0812">Transmembrane</keyword>
<dbReference type="InterPro" id="IPR024516">
    <property type="entry name" value="Mce_C"/>
</dbReference>
<keyword evidence="1" id="KW-0472">Membrane</keyword>
<dbReference type="Proteomes" id="UP000218067">
    <property type="component" value="Chromosome"/>
</dbReference>
<keyword evidence="1" id="KW-1133">Transmembrane helix</keyword>
<dbReference type="Pfam" id="PF02470">
    <property type="entry name" value="MlaD"/>
    <property type="match status" value="1"/>
</dbReference>
<name>A0A1B4XXN1_MYCUL</name>
<dbReference type="InterPro" id="IPR052336">
    <property type="entry name" value="MlaD_Phospholipid_Transporter"/>
</dbReference>
<feature type="domain" description="Mce/MlaD" evidence="2">
    <location>
        <begin position="46"/>
        <end position="124"/>
    </location>
</feature>
<gene>
    <name evidence="4" type="primary">mce6A</name>
    <name evidence="4" type="ORF">SHTP_0164</name>
</gene>
<sequence>MTNHIDLDGIYFSKRQLLARGGIALVVVLLVTSWLLAKSMGYLDRGVQVVADLRNIGDGLPAGSDVKYRGIQVGTVESLDPSIGNQPNQVRIRLKPEYAASIPVTVTARVVPSNVFAVSSIQLVEHGPGTPISDGERISEDTDLPTVLFQTALTKLRDILAAAGRNRDDHTLGVLAAVGAATNNRNGALQLSTHQLIRIIDELNGVVATDEGPSTVAALVDAARGLSQSAPELLDAFHDAVAPMRTLVDKQQALHDFLGAGQYTTGLTVNSLQNHSDQLVQITTDLTPVVGVFADNAQHFVPITERITRFSDKFFEEVWDPASTVAHGRVNVSFTPSYTYTRADCPRYGELRAPSCFTAPLVQARPDVPEVLLPQNYQPPPNLAPPPGTVVGPDGNLVAVGPPLINPTPNLEDPNPPLPAGVTPAPPVPGTANPDLLPAAPSSFGGNVGPVGSVQERAALSLITGEQVTVATQLLLGPVARGAIASRTQQTPTESK</sequence>
<evidence type="ECO:0000256" key="1">
    <source>
        <dbReference type="SAM" id="Phobius"/>
    </source>
</evidence>
<protein>
    <submittedName>
        <fullName evidence="4">MCE-family protein</fullName>
    </submittedName>
</protein>
<dbReference type="PANTHER" id="PTHR33371:SF19">
    <property type="entry name" value="MCE-FAMILY PROTEIN MCE4A"/>
    <property type="match status" value="1"/>
</dbReference>
<accession>A0A1B4XXN1</accession>
<dbReference type="Pfam" id="PF11887">
    <property type="entry name" value="Mce4_CUP1"/>
    <property type="match status" value="1"/>
</dbReference>
<evidence type="ECO:0000259" key="3">
    <source>
        <dbReference type="Pfam" id="PF11887"/>
    </source>
</evidence>
<evidence type="ECO:0000313" key="5">
    <source>
        <dbReference type="Proteomes" id="UP000218067"/>
    </source>
</evidence>
<evidence type="ECO:0000259" key="2">
    <source>
        <dbReference type="Pfam" id="PF02470"/>
    </source>
</evidence>
<dbReference type="RefSeq" id="WP_096369498.1">
    <property type="nucleotide sequence ID" value="NZ_AP017624.1"/>
</dbReference>
<dbReference type="EMBL" id="AP017624">
    <property type="protein sequence ID" value="BAV39567.1"/>
    <property type="molecule type" value="Genomic_DNA"/>
</dbReference>
<feature type="domain" description="Mammalian cell entry C-terminal" evidence="3">
    <location>
        <begin position="130"/>
        <end position="312"/>
    </location>
</feature>
<dbReference type="AlphaFoldDB" id="A0A1B4XXN1"/>
<reference evidence="4 5" key="1">
    <citation type="submission" date="2016-08" db="EMBL/GenBank/DDBJ databases">
        <title>Complete genome sequence of Mycobacterium shinshuense, a subspecies of M. ulcerans.</title>
        <authorList>
            <person name="Yoshida M."/>
            <person name="Ogura Y."/>
            <person name="Hayashi T."/>
            <person name="Hoshino Y."/>
        </authorList>
    </citation>
    <scope>NUCLEOTIDE SEQUENCE [LARGE SCALE GENOMIC DNA]</scope>
    <source>
        <strain evidence="5">ATCC 33728</strain>
    </source>
</reference>
<feature type="transmembrane region" description="Helical" evidence="1">
    <location>
        <begin position="17"/>
        <end position="37"/>
    </location>
</feature>
<dbReference type="PANTHER" id="PTHR33371">
    <property type="entry name" value="INTERMEMBRANE PHOSPHOLIPID TRANSPORT SYSTEM BINDING PROTEIN MLAD-RELATED"/>
    <property type="match status" value="1"/>
</dbReference>